<accession>A0ACC0VVK0</accession>
<evidence type="ECO:0000313" key="1">
    <source>
        <dbReference type="EMBL" id="KAI9910522.1"/>
    </source>
</evidence>
<organism evidence="1 2">
    <name type="scientific">Peronosclerospora sorghi</name>
    <dbReference type="NCBI Taxonomy" id="230839"/>
    <lineage>
        <taxon>Eukaryota</taxon>
        <taxon>Sar</taxon>
        <taxon>Stramenopiles</taxon>
        <taxon>Oomycota</taxon>
        <taxon>Peronosporomycetes</taxon>
        <taxon>Peronosporales</taxon>
        <taxon>Peronosporaceae</taxon>
        <taxon>Peronosclerospora</taxon>
    </lineage>
</organism>
<keyword evidence="2" id="KW-1185">Reference proteome</keyword>
<dbReference type="Proteomes" id="UP001163321">
    <property type="component" value="Chromosome 6"/>
</dbReference>
<reference evidence="1 2" key="1">
    <citation type="journal article" date="2022" name="bioRxiv">
        <title>The genome of the oomycete Peronosclerospora sorghi, a cosmopolitan pathogen of maize and sorghum, is inflated with dispersed pseudogenes.</title>
        <authorList>
            <person name="Fletcher K."/>
            <person name="Martin F."/>
            <person name="Isakeit T."/>
            <person name="Cavanaugh K."/>
            <person name="Magill C."/>
            <person name="Michelmore R."/>
        </authorList>
    </citation>
    <scope>NUCLEOTIDE SEQUENCE [LARGE SCALE GENOMIC DNA]</scope>
    <source>
        <strain evidence="1">P6</strain>
    </source>
</reference>
<gene>
    <name evidence="1" type="ORF">PsorP6_010225</name>
</gene>
<name>A0ACC0VVK0_9STRA</name>
<protein>
    <submittedName>
        <fullName evidence="1">Uncharacterized protein</fullName>
    </submittedName>
</protein>
<sequence length="431" mass="48619">MKIVALDAGGATLKASVVASGVKSTASILANHVASTPSNPSVIYMGQKLQELERHRAKLRYLRPVQRGYCVNWNVESELWSHLLSSDILNVQAPSEYSLIVTAPLLAPTVINEYMDQVIFEEQGFQSYARVSAAECCVLSYSEQCEQKGRYPTTSLDKDSLRFLTSTCHLVVDSGFSFTHVVPLIDGRVYAPGVRRLNVSGKLLTNYLKEIVSYRQWNVMDDTPVINELKEALCYCSLEFEKDLKRYHNDREARKHWILPDFVRTFKGRCREDDSENMDLLSDEERRDERPSMTAREEEQALEMGIEMVTVPEVLFNPSDIGINQAGIAETIVQSVEACPNELAGCFYANILLVGGNTKFKNFRQRLERELRSVVPIDFDIGLHEPADPILAAWEGCCSLARSNALSNRVVSKKEYDEHGSNICRKRFASE</sequence>
<proteinExistence type="predicted"/>
<comment type="caution">
    <text evidence="1">The sequence shown here is derived from an EMBL/GenBank/DDBJ whole genome shotgun (WGS) entry which is preliminary data.</text>
</comment>
<evidence type="ECO:0000313" key="2">
    <source>
        <dbReference type="Proteomes" id="UP001163321"/>
    </source>
</evidence>
<dbReference type="EMBL" id="CM047585">
    <property type="protein sequence ID" value="KAI9910522.1"/>
    <property type="molecule type" value="Genomic_DNA"/>
</dbReference>